<dbReference type="Pfam" id="PF04315">
    <property type="entry name" value="EpmC"/>
    <property type="match status" value="1"/>
</dbReference>
<dbReference type="AlphaFoldDB" id="A0A1H7GWW8"/>
<dbReference type="InterPro" id="IPR007411">
    <property type="entry name" value="EpmC"/>
</dbReference>
<dbReference type="Proteomes" id="UP000199297">
    <property type="component" value="Unassembled WGS sequence"/>
</dbReference>
<accession>A0A1H7GWW8</accession>
<evidence type="ECO:0008006" key="3">
    <source>
        <dbReference type="Google" id="ProtNLM"/>
    </source>
</evidence>
<sequence length="182" mass="20853">MPHCTQDLIAIFQQLFAKKYNTRLVKGADEPVYLPRSKHCDHHQIIFAHGYYASALHEIAHWCLAGAERRLLEDFGYWYVPDGRDQKQQQAFEKVEIKPQAIEWAFCVAAGKRFDVSTDNLSGTGKTDRIAFKSKVYQQVQNYLTRGFPADAEVFIAALAKHYQTPYPLTAAHFQFDPVSVQ</sequence>
<dbReference type="STRING" id="641665.GCA_002104455_00411"/>
<organism evidence="1 2">
    <name type="scientific">Colwellia chukchiensis</name>
    <dbReference type="NCBI Taxonomy" id="641665"/>
    <lineage>
        <taxon>Bacteria</taxon>
        <taxon>Pseudomonadati</taxon>
        <taxon>Pseudomonadota</taxon>
        <taxon>Gammaproteobacteria</taxon>
        <taxon>Alteromonadales</taxon>
        <taxon>Colwelliaceae</taxon>
        <taxon>Colwellia</taxon>
    </lineage>
</organism>
<dbReference type="OrthoDB" id="5298591at2"/>
<dbReference type="EMBL" id="FOBI01000001">
    <property type="protein sequence ID" value="SEK41130.1"/>
    <property type="molecule type" value="Genomic_DNA"/>
</dbReference>
<dbReference type="RefSeq" id="WP_085282733.1">
    <property type="nucleotide sequence ID" value="NZ_FOBI01000001.1"/>
</dbReference>
<keyword evidence="2" id="KW-1185">Reference proteome</keyword>
<gene>
    <name evidence="1" type="ORF">SAMN05216262_101294</name>
</gene>
<proteinExistence type="predicted"/>
<reference evidence="2" key="1">
    <citation type="submission" date="2016-10" db="EMBL/GenBank/DDBJ databases">
        <authorList>
            <person name="Varghese N."/>
            <person name="Submissions S."/>
        </authorList>
    </citation>
    <scope>NUCLEOTIDE SEQUENCE [LARGE SCALE GENOMIC DNA]</scope>
    <source>
        <strain evidence="2">CGMCC 1.9127</strain>
    </source>
</reference>
<evidence type="ECO:0000313" key="2">
    <source>
        <dbReference type="Proteomes" id="UP000199297"/>
    </source>
</evidence>
<protein>
    <recommendedName>
        <fullName evidence="3">Elongation factor P hydroxylase</fullName>
    </recommendedName>
</protein>
<name>A0A1H7GWW8_9GAMM</name>
<evidence type="ECO:0000313" key="1">
    <source>
        <dbReference type="EMBL" id="SEK41130.1"/>
    </source>
</evidence>